<accession>A0A238FL03</accession>
<evidence type="ECO:0000313" key="2">
    <source>
        <dbReference type="EMBL" id="SCV74462.1"/>
    </source>
</evidence>
<dbReference type="EMBL" id="FMSP01000021">
    <property type="protein sequence ID" value="SCV74462.1"/>
    <property type="molecule type" value="Genomic_DNA"/>
</dbReference>
<feature type="compositionally biased region" description="Low complexity" evidence="1">
    <location>
        <begin position="25"/>
        <end position="34"/>
    </location>
</feature>
<protein>
    <submittedName>
        <fullName evidence="2">BQ2448_8101 protein</fullName>
    </submittedName>
</protein>
<evidence type="ECO:0000256" key="1">
    <source>
        <dbReference type="SAM" id="MobiDB-lite"/>
    </source>
</evidence>
<dbReference type="AlphaFoldDB" id="A0A238FL03"/>
<proteinExistence type="predicted"/>
<dbReference type="OrthoDB" id="2590867at2759"/>
<evidence type="ECO:0000313" key="3">
    <source>
        <dbReference type="Proteomes" id="UP000198372"/>
    </source>
</evidence>
<dbReference type="Proteomes" id="UP000198372">
    <property type="component" value="Unassembled WGS sequence"/>
</dbReference>
<reference evidence="3" key="1">
    <citation type="submission" date="2016-09" db="EMBL/GenBank/DDBJ databases">
        <authorList>
            <person name="Jeantristanb JTB J.-T."/>
            <person name="Ricardo R."/>
        </authorList>
    </citation>
    <scope>NUCLEOTIDE SEQUENCE [LARGE SCALE GENOMIC DNA]</scope>
</reference>
<keyword evidence="3" id="KW-1185">Reference proteome</keyword>
<feature type="compositionally biased region" description="Basic and acidic residues" evidence="1">
    <location>
        <begin position="35"/>
        <end position="48"/>
    </location>
</feature>
<gene>
    <name evidence="2" type="ORF">BQ2448_8101</name>
</gene>
<feature type="region of interest" description="Disordered" evidence="1">
    <location>
        <begin position="71"/>
        <end position="97"/>
    </location>
</feature>
<feature type="region of interest" description="Disordered" evidence="1">
    <location>
        <begin position="1"/>
        <end position="50"/>
    </location>
</feature>
<name>A0A238FL03_9BASI</name>
<sequence length="114" mass="11467">MTTNAPTHSDENVLISPSVGGTGPTHGVPTTESSSTDRTRETAGEKTKGLMGTIHGAGEAIRGTINSALDGAGDAVAGRESGSVTASNDGVKDGDNVARKGVEELKEGYAKLTK</sequence>
<organism evidence="2 3">
    <name type="scientific">Microbotryum intermedium</name>
    <dbReference type="NCBI Taxonomy" id="269621"/>
    <lineage>
        <taxon>Eukaryota</taxon>
        <taxon>Fungi</taxon>
        <taxon>Dikarya</taxon>
        <taxon>Basidiomycota</taxon>
        <taxon>Pucciniomycotina</taxon>
        <taxon>Microbotryomycetes</taxon>
        <taxon>Microbotryales</taxon>
        <taxon>Microbotryaceae</taxon>
        <taxon>Microbotryum</taxon>
    </lineage>
</organism>